<evidence type="ECO:0000313" key="2">
    <source>
        <dbReference type="Proteomes" id="UP000008237"/>
    </source>
</evidence>
<organism evidence="2">
    <name type="scientific">Harpegnathos saltator</name>
    <name type="common">Jerdon's jumping ant</name>
    <dbReference type="NCBI Taxonomy" id="610380"/>
    <lineage>
        <taxon>Eukaryota</taxon>
        <taxon>Metazoa</taxon>
        <taxon>Ecdysozoa</taxon>
        <taxon>Arthropoda</taxon>
        <taxon>Hexapoda</taxon>
        <taxon>Insecta</taxon>
        <taxon>Pterygota</taxon>
        <taxon>Neoptera</taxon>
        <taxon>Endopterygota</taxon>
        <taxon>Hymenoptera</taxon>
        <taxon>Apocrita</taxon>
        <taxon>Aculeata</taxon>
        <taxon>Formicoidea</taxon>
        <taxon>Formicidae</taxon>
        <taxon>Ponerinae</taxon>
        <taxon>Ponerini</taxon>
        <taxon>Harpegnathos</taxon>
    </lineage>
</organism>
<sequence length="76" mass="8419">MFDRKKYEKSAEMAITPQGPIKFQSAVPKIRSVSRSALSVFLAGEIVVSGIDGVTETCTGVTLHMRWVCAFIRNRT</sequence>
<dbReference type="Proteomes" id="UP000008237">
    <property type="component" value="Unassembled WGS sequence"/>
</dbReference>
<dbReference type="EMBL" id="GL449681">
    <property type="protein sequence ID" value="EFN82238.1"/>
    <property type="molecule type" value="Genomic_DNA"/>
</dbReference>
<dbReference type="InParanoid" id="E2BPZ2"/>
<evidence type="ECO:0000313" key="1">
    <source>
        <dbReference type="EMBL" id="EFN82238.1"/>
    </source>
</evidence>
<proteinExistence type="predicted"/>
<reference evidence="1 2" key="1">
    <citation type="journal article" date="2010" name="Science">
        <title>Genomic comparison of the ants Camponotus floridanus and Harpegnathos saltator.</title>
        <authorList>
            <person name="Bonasio R."/>
            <person name="Zhang G."/>
            <person name="Ye C."/>
            <person name="Mutti N.S."/>
            <person name="Fang X."/>
            <person name="Qin N."/>
            <person name="Donahue G."/>
            <person name="Yang P."/>
            <person name="Li Q."/>
            <person name="Li C."/>
            <person name="Zhang P."/>
            <person name="Huang Z."/>
            <person name="Berger S.L."/>
            <person name="Reinberg D."/>
            <person name="Wang J."/>
            <person name="Liebig J."/>
        </authorList>
    </citation>
    <scope>NUCLEOTIDE SEQUENCE [LARGE SCALE GENOMIC DNA]</scope>
    <source>
        <strain evidence="1 2">R22 G/1</strain>
    </source>
</reference>
<gene>
    <name evidence="1" type="ORF">EAI_08477</name>
</gene>
<accession>E2BPZ2</accession>
<keyword evidence="2" id="KW-1185">Reference proteome</keyword>
<name>E2BPZ2_HARSA</name>
<dbReference type="AlphaFoldDB" id="E2BPZ2"/>
<protein>
    <submittedName>
        <fullName evidence="1">Uncharacterized protein</fullName>
    </submittedName>
</protein>